<organism evidence="2 3">
    <name type="scientific">Pedococcus badiiscoriae</name>
    <dbReference type="NCBI Taxonomy" id="642776"/>
    <lineage>
        <taxon>Bacteria</taxon>
        <taxon>Bacillati</taxon>
        <taxon>Actinomycetota</taxon>
        <taxon>Actinomycetes</taxon>
        <taxon>Micrococcales</taxon>
        <taxon>Intrasporangiaceae</taxon>
        <taxon>Pedococcus</taxon>
    </lineage>
</organism>
<dbReference type="AlphaFoldDB" id="A0A852WIN7"/>
<sequence>MTVNVGGHNVTAPLVQALPGVLAPCPTGGTTATAGLSASVLGLVGACVRATAQPPMEASVLVLDTELIGRLTAAGVPLNQVVVSCPAGVASGQPGTPGHGGGGPTPSVSGPAAAGSAGPGTKPTAASRAPRGVAGTCASLASSGSTTLNSHTLASVLPGNIPQTLPWILLALALLGRRRLGRVVHAVRGIRSQPSPTVAVK</sequence>
<dbReference type="RefSeq" id="WP_179420669.1">
    <property type="nucleotide sequence ID" value="NZ_JACCAB010000001.1"/>
</dbReference>
<keyword evidence="3" id="KW-1185">Reference proteome</keyword>
<dbReference type="EMBL" id="JACCAB010000001">
    <property type="protein sequence ID" value="NYG06135.1"/>
    <property type="molecule type" value="Genomic_DNA"/>
</dbReference>
<accession>A0A852WIN7</accession>
<name>A0A852WIN7_9MICO</name>
<evidence type="ECO:0000256" key="1">
    <source>
        <dbReference type="SAM" id="MobiDB-lite"/>
    </source>
</evidence>
<comment type="caution">
    <text evidence="2">The sequence shown here is derived from an EMBL/GenBank/DDBJ whole genome shotgun (WGS) entry which is preliminary data.</text>
</comment>
<protein>
    <submittedName>
        <fullName evidence="2">Uncharacterized protein (TIGR03382 family)</fullName>
    </submittedName>
</protein>
<gene>
    <name evidence="2" type="ORF">BJ986_000622</name>
</gene>
<evidence type="ECO:0000313" key="2">
    <source>
        <dbReference type="EMBL" id="NYG06135.1"/>
    </source>
</evidence>
<proteinExistence type="predicted"/>
<evidence type="ECO:0000313" key="3">
    <source>
        <dbReference type="Proteomes" id="UP000573599"/>
    </source>
</evidence>
<feature type="region of interest" description="Disordered" evidence="1">
    <location>
        <begin position="92"/>
        <end position="130"/>
    </location>
</feature>
<feature type="compositionally biased region" description="Gly residues" evidence="1">
    <location>
        <begin position="95"/>
        <end position="104"/>
    </location>
</feature>
<reference evidence="2 3" key="1">
    <citation type="submission" date="2020-07" db="EMBL/GenBank/DDBJ databases">
        <title>Sequencing the genomes of 1000 actinobacteria strains.</title>
        <authorList>
            <person name="Klenk H.-P."/>
        </authorList>
    </citation>
    <scope>NUCLEOTIDE SEQUENCE [LARGE SCALE GENOMIC DNA]</scope>
    <source>
        <strain evidence="2 3">DSM 23987</strain>
    </source>
</reference>
<feature type="compositionally biased region" description="Low complexity" evidence="1">
    <location>
        <begin position="105"/>
        <end position="126"/>
    </location>
</feature>
<dbReference type="Proteomes" id="UP000573599">
    <property type="component" value="Unassembled WGS sequence"/>
</dbReference>